<dbReference type="RefSeq" id="WP_284281620.1">
    <property type="nucleotide sequence ID" value="NZ_BSOJ01000020.1"/>
</dbReference>
<dbReference type="Pfam" id="PF02503">
    <property type="entry name" value="PP_kinase"/>
    <property type="match status" value="1"/>
</dbReference>
<dbReference type="NCBIfam" id="NF003921">
    <property type="entry name" value="PRK05443.2-2"/>
    <property type="match status" value="1"/>
</dbReference>
<dbReference type="GO" id="GO:0016301">
    <property type="term" value="F:kinase activity"/>
    <property type="evidence" value="ECO:0007669"/>
    <property type="project" value="UniProtKB-KW"/>
</dbReference>
<proteinExistence type="inferred from homology"/>
<sequence>MLKVSPVSDVQPNKELYLNRELGVLAFNRRVLAMAQEPHIPLLERLRYLCIVSSNLDEFFEIRVAGLQEQIRQNPDFFENDGMTVAETLRRVSQEAQELVDLQYRLLNQEVMPALKNEGIVFLTTNLWNEEQAHWAKQYFKSDVLPVLTPIGLDPAHPFPRVLNKSLNFAVELSGNDAFGRASRVGIVQAPRALPRLVRMPQAISGHPHAFVLLTSIMQAFVPDLFPGMEVHGVYQFRVTRNSDLYVDEEEITNLRVALQGELSQRHFGDAVRLEVSDQCSESMVRRLLKEFNLNEQALYRVNGPVNLVRLMQVPDLIDRPDLKFMQFTPGLPAALNVEPDIFAAIQKGDVLLHHPYQSFNPVLEFIKRAAQDPHVVAIKQTIYRTGTDSALMEMLLAAARSGKEVTVVLELMARFDEEANIQWASKLEQVGAHVIYGVVGQKTHAKMLMVVRREKSNGGKTVLRRYVHLGTGNYHPRTARLYTDFGLFSCDDALGQDVHEVFNHLTGLGRAKKLNKIWNSPFNLHANVVAAIRKEADNAREGKKARIMARMNALLEPHVINELYAASQAGVKIDLIVRGVCTLRPGVPGLSEHITVRSVVGRLLEHSRVFYFYNGGQEDVFISSADWMDRNFFRRVELAVPITDRRLKKRVLDEGLKVLLADNLMAWGMHSDGSYTRKKPTGKRRVHAQLQLLSNLTVNFKDPLLEVPSAD</sequence>
<accession>A0ABQ5YU11</accession>
<dbReference type="Pfam" id="PF17941">
    <property type="entry name" value="PP_kinase_C_1"/>
    <property type="match status" value="1"/>
</dbReference>
<evidence type="ECO:0000256" key="1">
    <source>
        <dbReference type="ARBA" id="ARBA00022553"/>
    </source>
</evidence>
<dbReference type="SUPFAM" id="SSF56024">
    <property type="entry name" value="Phospholipase D/nuclease"/>
    <property type="match status" value="2"/>
</dbReference>
<dbReference type="NCBIfam" id="TIGR03705">
    <property type="entry name" value="poly_P_kin"/>
    <property type="match status" value="1"/>
</dbReference>
<feature type="domain" description="Polyphosphate kinase middle" evidence="8">
    <location>
        <begin position="131"/>
        <end position="313"/>
    </location>
</feature>
<reference evidence="13" key="1">
    <citation type="journal article" date="2019" name="Int. J. Syst. Evol. Microbiol.">
        <title>The Global Catalogue of Microorganisms (GCM) 10K type strain sequencing project: providing services to taxonomists for standard genome sequencing and annotation.</title>
        <authorList>
            <consortium name="The Broad Institute Genomics Platform"/>
            <consortium name="The Broad Institute Genome Sequencing Center for Infectious Disease"/>
            <person name="Wu L."/>
            <person name="Ma J."/>
        </authorList>
    </citation>
    <scope>NUCLEOTIDE SEQUENCE [LARGE SCALE GENOMIC DNA]</scope>
    <source>
        <strain evidence="13">NBRC 105857</strain>
    </source>
</reference>
<evidence type="ECO:0000259" key="11">
    <source>
        <dbReference type="Pfam" id="PF17941"/>
    </source>
</evidence>
<feature type="binding site" evidence="6">
    <location>
        <position position="483"/>
    </location>
    <ligand>
        <name>ATP</name>
        <dbReference type="ChEBI" id="CHEBI:30616"/>
    </ligand>
</feature>
<evidence type="ECO:0000256" key="4">
    <source>
        <dbReference type="ARBA" id="ARBA00022777"/>
    </source>
</evidence>
<dbReference type="Proteomes" id="UP001156664">
    <property type="component" value="Unassembled WGS sequence"/>
</dbReference>
<comment type="cofactor">
    <cofactor evidence="6">
        <name>Mg(2+)</name>
        <dbReference type="ChEBI" id="CHEBI:18420"/>
    </cofactor>
</comment>
<dbReference type="InterPro" id="IPR036832">
    <property type="entry name" value="PPK_N_dom_sf"/>
</dbReference>
<dbReference type="PANTHER" id="PTHR30218:SF0">
    <property type="entry name" value="POLYPHOSPHATE KINASE"/>
    <property type="match status" value="1"/>
</dbReference>
<dbReference type="InterPro" id="IPR003414">
    <property type="entry name" value="PP_kinase"/>
</dbReference>
<dbReference type="Gene3D" id="1.20.58.310">
    <property type="entry name" value="Polyphosphate kinase N-terminal domain"/>
    <property type="match status" value="1"/>
</dbReference>
<feature type="binding site" evidence="6">
    <location>
        <position position="607"/>
    </location>
    <ligand>
        <name>ATP</name>
        <dbReference type="ChEBI" id="CHEBI:30616"/>
    </ligand>
</feature>
<feature type="binding site" evidence="6">
    <location>
        <position position="55"/>
    </location>
    <ligand>
        <name>ATP</name>
        <dbReference type="ChEBI" id="CHEBI:30616"/>
    </ligand>
</feature>
<dbReference type="PANTHER" id="PTHR30218">
    <property type="entry name" value="POLYPHOSPHATE KINASE"/>
    <property type="match status" value="1"/>
</dbReference>
<name>A0ABQ5YU11_9BURK</name>
<keyword evidence="5 6" id="KW-0067">ATP-binding</keyword>
<keyword evidence="13" id="KW-1185">Reference proteome</keyword>
<feature type="binding site" evidence="6">
    <location>
        <position position="385"/>
    </location>
    <ligand>
        <name>Mg(2+)</name>
        <dbReference type="ChEBI" id="CHEBI:18420"/>
    </ligand>
</feature>
<evidence type="ECO:0000259" key="8">
    <source>
        <dbReference type="Pfam" id="PF02503"/>
    </source>
</evidence>
<dbReference type="Gene3D" id="3.30.870.10">
    <property type="entry name" value="Endonuclease Chain A"/>
    <property type="match status" value="2"/>
</dbReference>
<dbReference type="EC" id="2.7.4.1" evidence="6 7"/>
<dbReference type="HAMAP" id="MF_00347">
    <property type="entry name" value="Polyphosphate_kinase"/>
    <property type="match status" value="1"/>
</dbReference>
<feature type="domain" description="Polyphosphate kinase N-terminal" evidence="9">
    <location>
        <begin position="17"/>
        <end position="122"/>
    </location>
</feature>
<dbReference type="PIRSF" id="PIRSF015589">
    <property type="entry name" value="PP_kinase"/>
    <property type="match status" value="1"/>
</dbReference>
<dbReference type="InterPro" id="IPR025200">
    <property type="entry name" value="PPK_C_dom2"/>
</dbReference>
<dbReference type="SUPFAM" id="SSF140356">
    <property type="entry name" value="PPK N-terminal domain-like"/>
    <property type="match status" value="1"/>
</dbReference>
<comment type="function">
    <text evidence="6 7">Catalyzes the reversible transfer of the terminal phosphate of ATP to form a long-chain polyphosphate (polyP).</text>
</comment>
<evidence type="ECO:0000256" key="2">
    <source>
        <dbReference type="ARBA" id="ARBA00022679"/>
    </source>
</evidence>
<dbReference type="CDD" id="cd09165">
    <property type="entry name" value="PLDc_PaPPK1_C1_like"/>
    <property type="match status" value="1"/>
</dbReference>
<dbReference type="Gene3D" id="3.30.1840.10">
    <property type="entry name" value="Polyphosphate kinase middle domain"/>
    <property type="match status" value="1"/>
</dbReference>
<dbReference type="InterPro" id="IPR024953">
    <property type="entry name" value="PP_kinase_middle"/>
</dbReference>
<feature type="domain" description="Polyphosphate kinase C-terminal" evidence="11">
    <location>
        <begin position="341"/>
        <end position="509"/>
    </location>
</feature>
<feature type="domain" description="Polyphosphate kinase C-terminal" evidence="10">
    <location>
        <begin position="521"/>
        <end position="690"/>
    </location>
</feature>
<comment type="PTM">
    <text evidence="6 7">An intermediate of this reaction is the autophosphorylated ppk in which a phosphate is covalently linked to a histidine residue through a N-P bond.</text>
</comment>
<evidence type="ECO:0000256" key="7">
    <source>
        <dbReference type="RuleBase" id="RU003800"/>
    </source>
</evidence>
<dbReference type="CDD" id="cd09168">
    <property type="entry name" value="PLDc_PaPPK1_C2_like"/>
    <property type="match status" value="1"/>
</dbReference>
<gene>
    <name evidence="6 12" type="primary">ppk</name>
    <name evidence="12" type="ORF">GCM10007875_20220</name>
</gene>
<dbReference type="InterPro" id="IPR041108">
    <property type="entry name" value="PP_kinase_C_1"/>
</dbReference>
<dbReference type="NCBIfam" id="NF003918">
    <property type="entry name" value="PRK05443.1-2"/>
    <property type="match status" value="1"/>
</dbReference>
<dbReference type="NCBIfam" id="NF003917">
    <property type="entry name" value="PRK05443.1-1"/>
    <property type="match status" value="1"/>
</dbReference>
<evidence type="ECO:0000259" key="9">
    <source>
        <dbReference type="Pfam" id="PF13089"/>
    </source>
</evidence>
<keyword evidence="1 6" id="KW-0597">Phosphoprotein</keyword>
<evidence type="ECO:0000313" key="13">
    <source>
        <dbReference type="Proteomes" id="UP001156664"/>
    </source>
</evidence>
<dbReference type="InterPro" id="IPR025198">
    <property type="entry name" value="PPK_N_dom"/>
</dbReference>
<dbReference type="Pfam" id="PF13090">
    <property type="entry name" value="PP_kinase_C"/>
    <property type="match status" value="1"/>
</dbReference>
<dbReference type="Pfam" id="PF13089">
    <property type="entry name" value="PP_kinase_N"/>
    <property type="match status" value="1"/>
</dbReference>
<evidence type="ECO:0000256" key="3">
    <source>
        <dbReference type="ARBA" id="ARBA00022741"/>
    </source>
</evidence>
<feature type="binding site" evidence="6">
    <location>
        <position position="579"/>
    </location>
    <ligand>
        <name>ATP</name>
        <dbReference type="ChEBI" id="CHEBI:30616"/>
    </ligand>
</feature>
<feature type="binding site" evidence="6">
    <location>
        <position position="415"/>
    </location>
    <ligand>
        <name>Mg(2+)</name>
        <dbReference type="ChEBI" id="CHEBI:18420"/>
    </ligand>
</feature>
<evidence type="ECO:0000313" key="12">
    <source>
        <dbReference type="EMBL" id="GLR26932.1"/>
    </source>
</evidence>
<dbReference type="EMBL" id="BSOJ01000020">
    <property type="protein sequence ID" value="GLR26932.1"/>
    <property type="molecule type" value="Genomic_DNA"/>
</dbReference>
<keyword evidence="6" id="KW-0460">Magnesium</keyword>
<keyword evidence="6" id="KW-0479">Metal-binding</keyword>
<protein>
    <recommendedName>
        <fullName evidence="6 7">Polyphosphate kinase</fullName>
        <ecNumber evidence="6 7">2.7.4.1</ecNumber>
    </recommendedName>
    <alternativeName>
        <fullName evidence="6">ATP-polyphosphate phosphotransferase</fullName>
    </alternativeName>
    <alternativeName>
        <fullName evidence="6">Polyphosphoric acid kinase</fullName>
    </alternativeName>
</protein>
<feature type="active site" description="Phosphohistidine intermediate" evidence="6">
    <location>
        <position position="445"/>
    </location>
</feature>
<keyword evidence="4 6" id="KW-0418">Kinase</keyword>
<comment type="caution">
    <text evidence="12">The sequence shown here is derived from an EMBL/GenBank/DDBJ whole genome shotgun (WGS) entry which is preliminary data.</text>
</comment>
<comment type="similarity">
    <text evidence="6 7">Belongs to the polyphosphate kinase 1 (PPK1) family.</text>
</comment>
<comment type="catalytic activity">
    <reaction evidence="6 7">
        <text>[phosphate](n) + ATP = [phosphate](n+1) + ADP</text>
        <dbReference type="Rhea" id="RHEA:19573"/>
        <dbReference type="Rhea" id="RHEA-COMP:9859"/>
        <dbReference type="Rhea" id="RHEA-COMP:14280"/>
        <dbReference type="ChEBI" id="CHEBI:16838"/>
        <dbReference type="ChEBI" id="CHEBI:30616"/>
        <dbReference type="ChEBI" id="CHEBI:456216"/>
        <dbReference type="EC" id="2.7.4.1"/>
    </reaction>
</comment>
<organism evidence="12 13">
    <name type="scientific">Limnobacter litoralis</name>
    <dbReference type="NCBI Taxonomy" id="481366"/>
    <lineage>
        <taxon>Bacteria</taxon>
        <taxon>Pseudomonadati</taxon>
        <taxon>Pseudomonadota</taxon>
        <taxon>Betaproteobacteria</taxon>
        <taxon>Burkholderiales</taxon>
        <taxon>Burkholderiaceae</taxon>
        <taxon>Limnobacter</taxon>
    </lineage>
</organism>
<evidence type="ECO:0000256" key="5">
    <source>
        <dbReference type="ARBA" id="ARBA00022840"/>
    </source>
</evidence>
<evidence type="ECO:0000259" key="10">
    <source>
        <dbReference type="Pfam" id="PF13090"/>
    </source>
</evidence>
<dbReference type="SUPFAM" id="SSF143724">
    <property type="entry name" value="PHP14-like"/>
    <property type="match status" value="1"/>
</dbReference>
<keyword evidence="2 6" id="KW-0808">Transferase</keyword>
<dbReference type="InterPro" id="IPR036830">
    <property type="entry name" value="PP_kinase_middle_dom_sf"/>
</dbReference>
<keyword evidence="3 6" id="KW-0547">Nucleotide-binding</keyword>
<evidence type="ECO:0000256" key="6">
    <source>
        <dbReference type="HAMAP-Rule" id="MF_00347"/>
    </source>
</evidence>